<comment type="function">
    <text evidence="7">Catalyzes the tRNA-independent activation of glutamate in presence of ATP and the subsequent transfer of glutamate onto a tRNA(Asp). Glutamate is transferred on the 2-amino-5-(4,5-dihydroxy-2-cyclopenten-1-yl) moiety of the queuosine in the wobble position of the QUC anticodon.</text>
</comment>
<feature type="binding site" evidence="7">
    <location>
        <position position="112"/>
    </location>
    <ligand>
        <name>Zn(2+)</name>
        <dbReference type="ChEBI" id="CHEBI:29105"/>
    </ligand>
</feature>
<feature type="binding site" evidence="7">
    <location>
        <position position="134"/>
    </location>
    <ligand>
        <name>Zn(2+)</name>
        <dbReference type="ChEBI" id="CHEBI:29105"/>
    </ligand>
</feature>
<dbReference type="NCBIfam" id="TIGR03838">
    <property type="entry name" value="queuosine_YadB"/>
    <property type="match status" value="1"/>
</dbReference>
<dbReference type="InterPro" id="IPR000924">
    <property type="entry name" value="Glu/Gln-tRNA-synth"/>
</dbReference>
<sequence>MSIPADPTQASLRIYRGRFAPSPTGLLHSGSLIAAVASYLDARTSGGQWFVRMEDLDPPREVPGAAANILQTLEAFGFEWNGEVIYQSRRLDYYRQALDRLAALGLSYPCGCTRKEIADSAISGIEGPIYPGTCRNGLPVGKLARAWRFKAPDIQIGFHDRLMGYQIQNLYREIGDFVLLRADGYFAYQLAVVIDDAEQQITDIVRGADLIDSTPRQIAIQRALGIPQPSYLHLPVLVNDKGEKLSKQTLAPALDISEVSGQLVFTLQRLGQNPPVGLIKASVAEVWKWAFSHWKSAEIPRQRSFQY</sequence>
<feature type="short sequence motif" description="'HIGH' region" evidence="7">
    <location>
        <begin position="21"/>
        <end position="31"/>
    </location>
</feature>
<feature type="binding site" evidence="7">
    <location>
        <begin position="18"/>
        <end position="22"/>
    </location>
    <ligand>
        <name>L-glutamate</name>
        <dbReference type="ChEBI" id="CHEBI:29985"/>
    </ligand>
</feature>
<protein>
    <recommendedName>
        <fullName evidence="7">Glutamyl-Q tRNA(Asp) synthetase</fullName>
        <shortName evidence="7">Glu-Q-RSs</shortName>
        <ecNumber evidence="7">6.1.1.-</ecNumber>
    </recommendedName>
</protein>
<gene>
    <name evidence="10" type="primary">gluQRS</name>
    <name evidence="7" type="synonym">gluQ</name>
    <name evidence="10" type="ORF">PZA18_19235</name>
</gene>
<dbReference type="PRINTS" id="PR00987">
    <property type="entry name" value="TRNASYNTHGLU"/>
</dbReference>
<keyword evidence="8" id="KW-0648">Protein biosynthesis</keyword>
<evidence type="ECO:0000256" key="7">
    <source>
        <dbReference type="HAMAP-Rule" id="MF_01428"/>
    </source>
</evidence>
<feature type="binding site" evidence="7">
    <location>
        <position position="130"/>
    </location>
    <ligand>
        <name>Zn(2+)</name>
        <dbReference type="ChEBI" id="CHEBI:29105"/>
    </ligand>
</feature>
<dbReference type="InterPro" id="IPR022380">
    <property type="entry name" value="Glu-Q_tRNA(Asp)_Synthase"/>
</dbReference>
<feature type="binding site" evidence="7">
    <location>
        <position position="54"/>
    </location>
    <ligand>
        <name>L-glutamate</name>
        <dbReference type="ChEBI" id="CHEBI:29985"/>
    </ligand>
</feature>
<name>A0ABT7E1J5_9NEIS</name>
<dbReference type="InterPro" id="IPR049940">
    <property type="entry name" value="GluQ/Sye"/>
</dbReference>
<evidence type="ECO:0000256" key="1">
    <source>
        <dbReference type="ARBA" id="ARBA00022598"/>
    </source>
</evidence>
<keyword evidence="5 7" id="KW-0067">ATP-binding</keyword>
<evidence type="ECO:0000313" key="10">
    <source>
        <dbReference type="EMBL" id="MDK2126182.1"/>
    </source>
</evidence>
<dbReference type="PANTHER" id="PTHR43311">
    <property type="entry name" value="GLUTAMATE--TRNA LIGASE"/>
    <property type="match status" value="1"/>
</dbReference>
<accession>A0ABT7E1J5</accession>
<keyword evidence="1 7" id="KW-0436">Ligase</keyword>
<comment type="caution">
    <text evidence="10">The sequence shown here is derived from an EMBL/GenBank/DDBJ whole genome shotgun (WGS) entry which is preliminary data.</text>
</comment>
<evidence type="ECO:0000259" key="9">
    <source>
        <dbReference type="Pfam" id="PF00749"/>
    </source>
</evidence>
<dbReference type="Proteomes" id="UP001172778">
    <property type="component" value="Unassembled WGS sequence"/>
</dbReference>
<evidence type="ECO:0000256" key="5">
    <source>
        <dbReference type="ARBA" id="ARBA00022840"/>
    </source>
</evidence>
<keyword evidence="3 7" id="KW-0547">Nucleotide-binding</keyword>
<dbReference type="GO" id="GO:0016874">
    <property type="term" value="F:ligase activity"/>
    <property type="evidence" value="ECO:0007669"/>
    <property type="project" value="UniProtKB-KW"/>
</dbReference>
<dbReference type="SUPFAM" id="SSF52374">
    <property type="entry name" value="Nucleotidylyl transferase"/>
    <property type="match status" value="1"/>
</dbReference>
<organism evidence="10 11">
    <name type="scientific">Parachitinimonas caeni</name>
    <dbReference type="NCBI Taxonomy" id="3031301"/>
    <lineage>
        <taxon>Bacteria</taxon>
        <taxon>Pseudomonadati</taxon>
        <taxon>Pseudomonadota</taxon>
        <taxon>Betaproteobacteria</taxon>
        <taxon>Neisseriales</taxon>
        <taxon>Chitinibacteraceae</taxon>
        <taxon>Parachitinimonas</taxon>
    </lineage>
</organism>
<dbReference type="HAMAP" id="MF_01428">
    <property type="entry name" value="Glu_Q_tRNA_synth"/>
    <property type="match status" value="1"/>
</dbReference>
<keyword evidence="6 7" id="KW-0030">Aminoacyl-tRNA synthetase</keyword>
<comment type="cofactor">
    <cofactor evidence="7">
        <name>Zn(2+)</name>
        <dbReference type="ChEBI" id="CHEBI:29105"/>
    </cofactor>
    <text evidence="7">Binds 1 zinc ion per subunit.</text>
</comment>
<keyword evidence="2 7" id="KW-0479">Metal-binding</keyword>
<dbReference type="NCBIfam" id="NF004314">
    <property type="entry name" value="PRK05710.1-3"/>
    <property type="match status" value="1"/>
</dbReference>
<dbReference type="InterPro" id="IPR020058">
    <property type="entry name" value="Glu/Gln-tRNA-synth_Ib_cat-dom"/>
</dbReference>
<dbReference type="PANTHER" id="PTHR43311:SF1">
    <property type="entry name" value="GLUTAMYL-Q TRNA(ASP) SYNTHETASE"/>
    <property type="match status" value="1"/>
</dbReference>
<feature type="short sequence motif" description="'KMSKS' region" evidence="7">
    <location>
        <begin position="244"/>
        <end position="248"/>
    </location>
</feature>
<evidence type="ECO:0000256" key="8">
    <source>
        <dbReference type="RuleBase" id="RU363037"/>
    </source>
</evidence>
<proteinExistence type="inferred from homology"/>
<dbReference type="Pfam" id="PF00749">
    <property type="entry name" value="tRNA-synt_1c"/>
    <property type="match status" value="1"/>
</dbReference>
<evidence type="ECO:0000256" key="3">
    <source>
        <dbReference type="ARBA" id="ARBA00022741"/>
    </source>
</evidence>
<dbReference type="EC" id="6.1.1.-" evidence="7"/>
<evidence type="ECO:0000256" key="6">
    <source>
        <dbReference type="ARBA" id="ARBA00023146"/>
    </source>
</evidence>
<evidence type="ECO:0000256" key="2">
    <source>
        <dbReference type="ARBA" id="ARBA00022723"/>
    </source>
</evidence>
<evidence type="ECO:0000256" key="4">
    <source>
        <dbReference type="ARBA" id="ARBA00022833"/>
    </source>
</evidence>
<evidence type="ECO:0000313" key="11">
    <source>
        <dbReference type="Proteomes" id="UP001172778"/>
    </source>
</evidence>
<feature type="binding site" evidence="7">
    <location>
        <position position="247"/>
    </location>
    <ligand>
        <name>ATP</name>
        <dbReference type="ChEBI" id="CHEBI:30616"/>
    </ligand>
</feature>
<reference evidence="10" key="1">
    <citation type="submission" date="2023-03" db="EMBL/GenBank/DDBJ databases">
        <title>Chitinimonas shenzhenensis gen. nov., sp. nov., a novel member of family Burkholderiaceae isolated from activated sludge collected in Shen Zhen, China.</title>
        <authorList>
            <person name="Wang X."/>
        </authorList>
    </citation>
    <scope>NUCLEOTIDE SEQUENCE</scope>
    <source>
        <strain evidence="10">DQS-5</strain>
    </source>
</reference>
<feature type="domain" description="Glutamyl/glutaminyl-tRNA synthetase class Ib catalytic" evidence="9">
    <location>
        <begin position="16"/>
        <end position="261"/>
    </location>
</feature>
<feature type="binding site" evidence="7">
    <location>
        <position position="188"/>
    </location>
    <ligand>
        <name>L-glutamate</name>
        <dbReference type="ChEBI" id="CHEBI:29985"/>
    </ligand>
</feature>
<dbReference type="Gene3D" id="3.40.50.620">
    <property type="entry name" value="HUPs"/>
    <property type="match status" value="1"/>
</dbReference>
<keyword evidence="11" id="KW-1185">Reference proteome</keyword>
<keyword evidence="4 7" id="KW-0862">Zinc</keyword>
<dbReference type="InterPro" id="IPR014729">
    <property type="entry name" value="Rossmann-like_a/b/a_fold"/>
</dbReference>
<feature type="binding site" evidence="7">
    <location>
        <position position="206"/>
    </location>
    <ligand>
        <name>L-glutamate</name>
        <dbReference type="ChEBI" id="CHEBI:29985"/>
    </ligand>
</feature>
<dbReference type="NCBIfam" id="NF004313">
    <property type="entry name" value="PRK05710.1-2"/>
    <property type="match status" value="1"/>
</dbReference>
<comment type="similarity">
    <text evidence="7">Belongs to the class-I aminoacyl-tRNA synthetase family. GluQ subfamily.</text>
</comment>
<feature type="binding site" evidence="7">
    <location>
        <position position="110"/>
    </location>
    <ligand>
        <name>Zn(2+)</name>
        <dbReference type="ChEBI" id="CHEBI:29105"/>
    </ligand>
</feature>
<dbReference type="EMBL" id="JARRAF010000033">
    <property type="protein sequence ID" value="MDK2126182.1"/>
    <property type="molecule type" value="Genomic_DNA"/>
</dbReference>